<dbReference type="Gene3D" id="3.80.10.10">
    <property type="entry name" value="Ribonuclease Inhibitor"/>
    <property type="match status" value="2"/>
</dbReference>
<dbReference type="AlphaFoldDB" id="A0A3R5WLH8"/>
<evidence type="ECO:0000256" key="1">
    <source>
        <dbReference type="SAM" id="SignalP"/>
    </source>
</evidence>
<dbReference type="PROSITE" id="PS51257">
    <property type="entry name" value="PROKAR_LIPOPROTEIN"/>
    <property type="match status" value="1"/>
</dbReference>
<evidence type="ECO:0000313" key="2">
    <source>
        <dbReference type="EMBL" id="RGS18547.1"/>
    </source>
</evidence>
<dbReference type="InterPro" id="IPR053139">
    <property type="entry name" value="Surface_bspA-like"/>
</dbReference>
<dbReference type="EMBL" id="QRVA01000003">
    <property type="protein sequence ID" value="RGS18547.1"/>
    <property type="molecule type" value="Genomic_DNA"/>
</dbReference>
<dbReference type="InterPro" id="IPR036116">
    <property type="entry name" value="FN3_sf"/>
</dbReference>
<dbReference type="SUPFAM" id="SSF52058">
    <property type="entry name" value="L domain-like"/>
    <property type="match status" value="1"/>
</dbReference>
<protein>
    <recommendedName>
        <fullName evidence="4">Leucine-rich repeat domain-containing protein</fullName>
    </recommendedName>
</protein>
<dbReference type="RefSeq" id="WP_118085595.1">
    <property type="nucleotide sequence ID" value="NZ_QRVA01000003.1"/>
</dbReference>
<evidence type="ECO:0000313" key="3">
    <source>
        <dbReference type="Proteomes" id="UP000283872"/>
    </source>
</evidence>
<dbReference type="PANTHER" id="PTHR45661">
    <property type="entry name" value="SURFACE ANTIGEN"/>
    <property type="match status" value="1"/>
</dbReference>
<keyword evidence="1" id="KW-0732">Signal</keyword>
<dbReference type="InterPro" id="IPR032675">
    <property type="entry name" value="LRR_dom_sf"/>
</dbReference>
<sequence>MNIKSILRSIRFLALLIGNMMMAGCSNSDKPAYLEPHLITTEATHITRTEATLNGSATIEGETEMPKLLFRYGTSESMNLNTSEVHAQGADVSLVLTGLKAGTTYYYMLQGNNGRTTTTSNMMSFTTQPNISPKLSSATLLSHGPMSAFVSYEITDDGGEPMTETGCYVYLTGEPENKQKCIVENFDGKKGKIKLRIGNLERNAHYEFQPFARNRVGETIGTAIKYDTSDAITLNETGELTQLMGNHLYEYTQLTIAGTLNGEDLSCMRMMMGRDNDNAVTPGKLSDIDLTDVHLAAGGMVGPYHHEAAENQIVQGTFAGCEKLTHVVLPADATTIEKDAFADCTSLREIEIPASAGSILPSSGCTALEALMVSPANAYYKSQDGVLLNAEGNKIVWFPMGKKGKYTLPSAFTSIGAYAFKECSIEAFYLSDNVETLGQGAFMDSQIKEIHLGAGIKLIPTGVFQGCRKLTKVYLGANTEQISNYAFDESPLTDLYVSASMIPYCEENAFANKVEGFFATCVLHVPAGMKKRYQNHKIWGKFTHIVEE</sequence>
<organism evidence="2 3">
    <name type="scientific">Segatella copri</name>
    <dbReference type="NCBI Taxonomy" id="165179"/>
    <lineage>
        <taxon>Bacteria</taxon>
        <taxon>Pseudomonadati</taxon>
        <taxon>Bacteroidota</taxon>
        <taxon>Bacteroidia</taxon>
        <taxon>Bacteroidales</taxon>
        <taxon>Prevotellaceae</taxon>
        <taxon>Segatella</taxon>
    </lineage>
</organism>
<dbReference type="Proteomes" id="UP000283872">
    <property type="component" value="Unassembled WGS sequence"/>
</dbReference>
<dbReference type="SUPFAM" id="SSF49265">
    <property type="entry name" value="Fibronectin type III"/>
    <property type="match status" value="1"/>
</dbReference>
<dbReference type="InterPro" id="IPR026906">
    <property type="entry name" value="LRR_5"/>
</dbReference>
<name>A0A3R5WLH8_9BACT</name>
<gene>
    <name evidence="2" type="ORF">DWY11_02575</name>
</gene>
<dbReference type="PANTHER" id="PTHR45661:SF3">
    <property type="entry name" value="IG-LIKE DOMAIN-CONTAINING PROTEIN"/>
    <property type="match status" value="1"/>
</dbReference>
<reference evidence="2 3" key="1">
    <citation type="submission" date="2018-08" db="EMBL/GenBank/DDBJ databases">
        <title>A genome reference for cultivated species of the human gut microbiota.</title>
        <authorList>
            <person name="Zou Y."/>
            <person name="Xue W."/>
            <person name="Luo G."/>
        </authorList>
    </citation>
    <scope>NUCLEOTIDE SEQUENCE [LARGE SCALE GENOMIC DNA]</scope>
    <source>
        <strain evidence="2 3">AF24-12</strain>
    </source>
</reference>
<dbReference type="Pfam" id="PF13306">
    <property type="entry name" value="LRR_5"/>
    <property type="match status" value="2"/>
</dbReference>
<evidence type="ECO:0008006" key="4">
    <source>
        <dbReference type="Google" id="ProtNLM"/>
    </source>
</evidence>
<comment type="caution">
    <text evidence="2">The sequence shown here is derived from an EMBL/GenBank/DDBJ whole genome shotgun (WGS) entry which is preliminary data.</text>
</comment>
<accession>A0A3R5WLH8</accession>
<proteinExistence type="predicted"/>
<feature type="signal peptide" evidence="1">
    <location>
        <begin position="1"/>
        <end position="23"/>
    </location>
</feature>
<feature type="chain" id="PRO_5018633238" description="Leucine-rich repeat domain-containing protein" evidence="1">
    <location>
        <begin position="24"/>
        <end position="548"/>
    </location>
</feature>